<dbReference type="Pfam" id="PF21444">
    <property type="entry name" value="CofB_pilin_dom"/>
    <property type="match status" value="1"/>
</dbReference>
<sequence>MLEIIFVLAFLGILLLAVGKYVRKLIDERHRQATADAVAQEVYGVLQFVNTDTIEIVNNVYRERVTNPLYQTSDTAVYPDAKTGSQAALKGLANNPVWLSHPNATKTSLDATQGSVSPYIARNYSTSLTSPISNSMMISIGGNTYYSHSLKWSQAIWGQDSVRGYFTDSVCQGGNAGVSNIVYFNQQFLSCSENPVLRNSEIAVSRIDLINDKGSLSSGKRFTGINRVDVYISFTPVDNNPARIEQFITPLMTAFRLKKIMPNTSGIYLVRKLNFANNNAFTLLDKTNGQPAVAKTSSDHLALFSDLPYMTDKLEPGRTYAIRFSFDGKGDYLRADGLNSADKICWNTTTGAGPCLISSAQDALVLKRRDKPNEFANLQAGDVVSVISDKDDKGVVRKYYNTAPRIQYKAFSNVGVGTPVGPYYRDSGGNLCNVDNNCTGNSVTTEQIADPVNGAISMTIQDCPVADDWNDGRVDTAPDKSKLYPRLSVTVSSVISGLTKNTTDGHLLGAQRDIFGKQSDNLIELSRPYSNTSVNRLGGVVFQVLRVDKTWRIGALVATEDILNSGKAWQYYNPPWLSVMVTTWCSSEPQP</sequence>
<gene>
    <name evidence="3" type="ORF">D9O31_20315</name>
</gene>
<evidence type="ECO:0000313" key="3">
    <source>
        <dbReference type="EMBL" id="MMS78808.1"/>
    </source>
</evidence>
<dbReference type="InterPro" id="IPR048688">
    <property type="entry name" value="CofB-like_pilin_dom"/>
</dbReference>
<dbReference type="Proteomes" id="UP000839526">
    <property type="component" value="Unassembled WGS sequence"/>
</dbReference>
<feature type="domain" description="CofB C-terminal" evidence="2">
    <location>
        <begin position="397"/>
        <end position="586"/>
    </location>
</feature>
<accession>A0A403T4P8</accession>
<protein>
    <submittedName>
        <fullName evidence="3">Uncharacterized protein</fullName>
    </submittedName>
</protein>
<dbReference type="InterPro" id="IPR053972">
    <property type="entry name" value="CofB_C"/>
</dbReference>
<evidence type="ECO:0000259" key="2">
    <source>
        <dbReference type="Pfam" id="PF22229"/>
    </source>
</evidence>
<dbReference type="AlphaFoldDB" id="A0A403T4P8"/>
<organism evidence="3">
    <name type="scientific">Salmonella enterica</name>
    <name type="common">Salmonella choleraesuis</name>
    <dbReference type="NCBI Taxonomy" id="28901"/>
    <lineage>
        <taxon>Bacteria</taxon>
        <taxon>Pseudomonadati</taxon>
        <taxon>Pseudomonadota</taxon>
        <taxon>Gammaproteobacteria</taxon>
        <taxon>Enterobacterales</taxon>
        <taxon>Enterobacteriaceae</taxon>
        <taxon>Salmonella</taxon>
    </lineage>
</organism>
<comment type="caution">
    <text evidence="3">The sequence shown here is derived from an EMBL/GenBank/DDBJ whole genome shotgun (WGS) entry which is preliminary data.</text>
</comment>
<name>A0A403T4P8_SALER</name>
<dbReference type="EMBL" id="RWAH01000024">
    <property type="protein sequence ID" value="MMS78808.1"/>
    <property type="molecule type" value="Genomic_DNA"/>
</dbReference>
<feature type="domain" description="CofB-like pilin" evidence="1">
    <location>
        <begin position="156"/>
        <end position="294"/>
    </location>
</feature>
<evidence type="ECO:0000259" key="1">
    <source>
        <dbReference type="Pfam" id="PF21444"/>
    </source>
</evidence>
<dbReference type="Pfam" id="PF22229">
    <property type="entry name" value="CofB_C"/>
    <property type="match status" value="1"/>
</dbReference>
<reference evidence="3" key="1">
    <citation type="submission" date="2018-10" db="EMBL/GenBank/DDBJ databases">
        <authorList>
            <consortium name="PulseNet: The National Subtyping Network for Foodborne Disease Surveillance"/>
            <person name="Tarr C.L."/>
            <person name="Trees E."/>
            <person name="Katz L.S."/>
            <person name="Carleton-Romer H.A."/>
            <person name="Stroika S."/>
            <person name="Kucerova Z."/>
            <person name="Roache K.F."/>
            <person name="Sabol A.L."/>
            <person name="Besser J."/>
            <person name="Gerner-Smidt P."/>
        </authorList>
    </citation>
    <scope>NUCLEOTIDE SEQUENCE [LARGE SCALE GENOMIC DNA]</scope>
    <source>
        <strain evidence="3">PNUSAS052121</strain>
    </source>
</reference>
<proteinExistence type="predicted"/>